<dbReference type="SUPFAM" id="SSF46689">
    <property type="entry name" value="Homeodomain-like"/>
    <property type="match status" value="1"/>
</dbReference>
<name>A0ABY5DQM5_9ACTN</name>
<dbReference type="RefSeq" id="WP_254569942.1">
    <property type="nucleotide sequence ID" value="NZ_CP098502.1"/>
</dbReference>
<dbReference type="Pfam" id="PF00440">
    <property type="entry name" value="TetR_N"/>
    <property type="match status" value="1"/>
</dbReference>
<proteinExistence type="predicted"/>
<dbReference type="Gene3D" id="1.10.357.10">
    <property type="entry name" value="Tetracycline Repressor, domain 2"/>
    <property type="match status" value="1"/>
</dbReference>
<keyword evidence="1" id="KW-0805">Transcription regulation</keyword>
<protein>
    <submittedName>
        <fullName evidence="6">TetR/AcrR family transcriptional regulator</fullName>
    </submittedName>
</protein>
<keyword evidence="2 4" id="KW-0238">DNA-binding</keyword>
<dbReference type="PANTHER" id="PTHR30055:SF234">
    <property type="entry name" value="HTH-TYPE TRANSCRIPTIONAL REGULATOR BETI"/>
    <property type="match status" value="1"/>
</dbReference>
<dbReference type="InterPro" id="IPR050109">
    <property type="entry name" value="HTH-type_TetR-like_transc_reg"/>
</dbReference>
<evidence type="ECO:0000256" key="4">
    <source>
        <dbReference type="PROSITE-ProRule" id="PRU00335"/>
    </source>
</evidence>
<evidence type="ECO:0000259" key="5">
    <source>
        <dbReference type="PROSITE" id="PS50977"/>
    </source>
</evidence>
<gene>
    <name evidence="6" type="ORF">NBH00_17820</name>
</gene>
<evidence type="ECO:0000313" key="6">
    <source>
        <dbReference type="EMBL" id="UTI63211.1"/>
    </source>
</evidence>
<evidence type="ECO:0000313" key="7">
    <source>
        <dbReference type="Proteomes" id="UP001056035"/>
    </source>
</evidence>
<sequence>MKVPHEVAWADLDASSKRERLLAAARELFSREGLGASMPALAAAAGAGVGSVYRQFADKDDLVAALVVQRLTEVGETIRAVPATGDGFADLTAMIWAVIDAKDGCDEIMIEAIAVTGSRRDVIDARALVAHAMDDVMDRARVQGTLRPDAEVQDLRLLFTAVRAAEAHATGGGRRIALLLIDGLRAGLERESA</sequence>
<dbReference type="PROSITE" id="PS50977">
    <property type="entry name" value="HTH_TETR_2"/>
    <property type="match status" value="1"/>
</dbReference>
<feature type="DNA-binding region" description="H-T-H motif" evidence="4">
    <location>
        <begin position="37"/>
        <end position="56"/>
    </location>
</feature>
<dbReference type="EMBL" id="CP098502">
    <property type="protein sequence ID" value="UTI63211.1"/>
    <property type="molecule type" value="Genomic_DNA"/>
</dbReference>
<feature type="domain" description="HTH tetR-type" evidence="5">
    <location>
        <begin position="15"/>
        <end position="74"/>
    </location>
</feature>
<keyword evidence="3" id="KW-0804">Transcription</keyword>
<evidence type="ECO:0000256" key="2">
    <source>
        <dbReference type="ARBA" id="ARBA00023125"/>
    </source>
</evidence>
<dbReference type="InterPro" id="IPR036271">
    <property type="entry name" value="Tet_transcr_reg_TetR-rel_C_sf"/>
</dbReference>
<keyword evidence="7" id="KW-1185">Reference proteome</keyword>
<evidence type="ECO:0000256" key="3">
    <source>
        <dbReference type="ARBA" id="ARBA00023163"/>
    </source>
</evidence>
<organism evidence="6 7">
    <name type="scientific">Paraconexibacter antarcticus</name>
    <dbReference type="NCBI Taxonomy" id="2949664"/>
    <lineage>
        <taxon>Bacteria</taxon>
        <taxon>Bacillati</taxon>
        <taxon>Actinomycetota</taxon>
        <taxon>Thermoleophilia</taxon>
        <taxon>Solirubrobacterales</taxon>
        <taxon>Paraconexibacteraceae</taxon>
        <taxon>Paraconexibacter</taxon>
    </lineage>
</organism>
<accession>A0ABY5DQM5</accession>
<reference evidence="6 7" key="1">
    <citation type="submission" date="2022-06" db="EMBL/GenBank/DDBJ databases">
        <title>Paraconexibacter antarcticus.</title>
        <authorList>
            <person name="Kim C.S."/>
        </authorList>
    </citation>
    <scope>NUCLEOTIDE SEQUENCE [LARGE SCALE GENOMIC DNA]</scope>
    <source>
        <strain evidence="6 7">02-257</strain>
    </source>
</reference>
<dbReference type="InterPro" id="IPR009057">
    <property type="entry name" value="Homeodomain-like_sf"/>
</dbReference>
<dbReference type="PANTHER" id="PTHR30055">
    <property type="entry name" value="HTH-TYPE TRANSCRIPTIONAL REGULATOR RUTR"/>
    <property type="match status" value="1"/>
</dbReference>
<dbReference type="Proteomes" id="UP001056035">
    <property type="component" value="Chromosome"/>
</dbReference>
<dbReference type="SUPFAM" id="SSF48498">
    <property type="entry name" value="Tetracyclin repressor-like, C-terminal domain"/>
    <property type="match status" value="1"/>
</dbReference>
<dbReference type="InterPro" id="IPR001647">
    <property type="entry name" value="HTH_TetR"/>
</dbReference>
<dbReference type="PRINTS" id="PR00455">
    <property type="entry name" value="HTHTETR"/>
</dbReference>
<evidence type="ECO:0000256" key="1">
    <source>
        <dbReference type="ARBA" id="ARBA00023015"/>
    </source>
</evidence>